<dbReference type="AlphaFoldDB" id="A0A0T9RNX2"/>
<dbReference type="Pfam" id="PF05766">
    <property type="entry name" value="NinG"/>
    <property type="match status" value="1"/>
</dbReference>
<evidence type="ECO:0000313" key="2">
    <source>
        <dbReference type="Proteomes" id="UP000045840"/>
    </source>
</evidence>
<dbReference type="RefSeq" id="WP_049615523.1">
    <property type="nucleotide sequence ID" value="NZ_CQAZ01000129.1"/>
</dbReference>
<protein>
    <submittedName>
        <fullName evidence="1">Phage ninG-like protein</fullName>
    </submittedName>
</protein>
<proteinExistence type="predicted"/>
<dbReference type="EMBL" id="CQAZ01000129">
    <property type="protein sequence ID" value="CNI74422.1"/>
    <property type="molecule type" value="Genomic_DNA"/>
</dbReference>
<organism evidence="1 2">
    <name type="scientific">Yersinia pekkanenii</name>
    <dbReference type="NCBI Taxonomy" id="1288385"/>
    <lineage>
        <taxon>Bacteria</taxon>
        <taxon>Pseudomonadati</taxon>
        <taxon>Pseudomonadota</taxon>
        <taxon>Gammaproteobacteria</taxon>
        <taxon>Enterobacterales</taxon>
        <taxon>Yersiniaceae</taxon>
        <taxon>Yersinia</taxon>
    </lineage>
</organism>
<dbReference type="InterPro" id="IPR008713">
    <property type="entry name" value="Phage_lambda_NinG"/>
</dbReference>
<accession>A0A0T9RNX2</accession>
<sequence length="197" mass="22912">MITGKPKNKPPKLKKCKVCPTKFTPRNSLQIVCCGHCAYLYQKQQSEKKAADKALEDRKAWRERKAKLKPLKHWEDMTQRAINDYITKGRDVDEPCISCGTYQAYEWHAGHFRTIAKASQIRYDEDNINKQCSACNTHQSGNITPYRINLVKKIGTQRVEALENNNTTHRYTREELDSIRALYRAKLRELKKLQEAA</sequence>
<name>A0A0T9RNX2_9GAMM</name>
<reference evidence="2" key="1">
    <citation type="submission" date="2015-03" db="EMBL/GenBank/DDBJ databases">
        <authorList>
            <consortium name="Pathogen Informatics"/>
        </authorList>
    </citation>
    <scope>NUCLEOTIDE SEQUENCE [LARGE SCALE GENOMIC DNA]</scope>
    <source>
        <strain evidence="2">A125KOH2</strain>
    </source>
</reference>
<evidence type="ECO:0000313" key="1">
    <source>
        <dbReference type="EMBL" id="CNI74422.1"/>
    </source>
</evidence>
<dbReference type="Proteomes" id="UP000045840">
    <property type="component" value="Unassembled WGS sequence"/>
</dbReference>
<gene>
    <name evidence="1" type="ORF">ERS008529_04798</name>
</gene>